<dbReference type="PANTHER" id="PTHR38831:SF2">
    <property type="entry name" value="TYPE II SECRETION SYSTEM PROTEIN K"/>
    <property type="match status" value="1"/>
</dbReference>
<keyword evidence="9 11" id="KW-0472">Membrane</keyword>
<sequence>MTLNILLLLTSYTQWHSKRTTLNQQSGAILIIVLWFLIIVTAMVATLASETRLSAQIVYYNKLALQNWNDTLKALAAAQMELLINTMPEPPGQGQQVPLSERKTRRYRFDGRVLDLAYPIPDTVTVRIYDHGGKINIRLPELRMRQLLEKRIGKDPDKIAALLDAWQDWIDSDDLKRTNGAEKDYYETLSPPYEPRNSQIETVEELLLIKGFAEAFKGVEIDAAFTVFTASDQNFSGSNQNRYQVNPNLATREALMLLPGLNEDLVNTILTKRREKEFKNMSDFNEFMQPEQLVEITPWMDFNSGTALKATYTIAIQTKNSETIDEKAKPESSEKKTKDNFEKADNQENNTTDSSSSESEPQQQRAYLVTVQPTGNNQKPKVLMVNPYGVLPDTRYETLVNQDDKSGKKQSTSENLKSENSK</sequence>
<keyword evidence="3" id="KW-0813">Transport</keyword>
<dbReference type="PANTHER" id="PTHR38831">
    <property type="entry name" value="TYPE II SECRETION SYSTEM PROTEIN K"/>
    <property type="match status" value="1"/>
</dbReference>
<dbReference type="InterPro" id="IPR049031">
    <property type="entry name" value="T2SSK_SAM-like_1st"/>
</dbReference>
<evidence type="ECO:0000256" key="6">
    <source>
        <dbReference type="ARBA" id="ARBA00022692"/>
    </source>
</evidence>
<dbReference type="KEGG" id="tig:THII_1272"/>
<keyword evidence="14" id="KW-1185">Reference proteome</keyword>
<dbReference type="InterPro" id="IPR038072">
    <property type="entry name" value="GspK_central_sf"/>
</dbReference>
<evidence type="ECO:0000256" key="9">
    <source>
        <dbReference type="ARBA" id="ARBA00023136"/>
    </source>
</evidence>
<dbReference type="STRING" id="40754.THII_1272"/>
<dbReference type="SUPFAM" id="SSF158544">
    <property type="entry name" value="GspK insert domain-like"/>
    <property type="match status" value="1"/>
</dbReference>
<comment type="similarity">
    <text evidence="2">Belongs to the GSP K family.</text>
</comment>
<protein>
    <submittedName>
        <fullName evidence="13">General secretory pathway protein K</fullName>
    </submittedName>
</protein>
<dbReference type="InterPro" id="IPR005628">
    <property type="entry name" value="GspK"/>
</dbReference>
<dbReference type="AlphaFoldDB" id="A0A090AEZ1"/>
<dbReference type="GO" id="GO:0009306">
    <property type="term" value="P:protein secretion"/>
    <property type="evidence" value="ECO:0007669"/>
    <property type="project" value="InterPro"/>
</dbReference>
<evidence type="ECO:0000256" key="1">
    <source>
        <dbReference type="ARBA" id="ARBA00004533"/>
    </source>
</evidence>
<proteinExistence type="inferred from homology"/>
<feature type="domain" description="T2SS protein K first SAM-like" evidence="12">
    <location>
        <begin position="144"/>
        <end position="215"/>
    </location>
</feature>
<comment type="subcellular location">
    <subcellularLocation>
        <location evidence="1">Cell inner membrane</location>
    </subcellularLocation>
</comment>
<evidence type="ECO:0000313" key="13">
    <source>
        <dbReference type="EMBL" id="BAP55569.1"/>
    </source>
</evidence>
<feature type="region of interest" description="Disordered" evidence="10">
    <location>
        <begin position="322"/>
        <end position="422"/>
    </location>
</feature>
<dbReference type="EMBL" id="AP014633">
    <property type="protein sequence ID" value="BAP55569.1"/>
    <property type="molecule type" value="Genomic_DNA"/>
</dbReference>
<dbReference type="Gene3D" id="1.10.40.60">
    <property type="entry name" value="EpsJ-like"/>
    <property type="match status" value="1"/>
</dbReference>
<name>A0A090AEZ1_9GAMM</name>
<accession>A0A090AEZ1</accession>
<dbReference type="InterPro" id="IPR010994">
    <property type="entry name" value="RuvA_2-like"/>
</dbReference>
<reference evidence="13 14" key="1">
    <citation type="journal article" date="2014" name="ISME J.">
        <title>Ecophysiology of Thioploca ingrica as revealed by the complete genome sequence supplemented with proteomic evidence.</title>
        <authorList>
            <person name="Kojima H."/>
            <person name="Ogura Y."/>
            <person name="Yamamoto N."/>
            <person name="Togashi T."/>
            <person name="Mori H."/>
            <person name="Watanabe T."/>
            <person name="Nemoto F."/>
            <person name="Kurokawa K."/>
            <person name="Hayashi T."/>
            <person name="Fukui M."/>
        </authorList>
    </citation>
    <scope>NUCLEOTIDE SEQUENCE [LARGE SCALE GENOMIC DNA]</scope>
</reference>
<keyword evidence="8 11" id="KW-1133">Transmembrane helix</keyword>
<feature type="compositionally biased region" description="Basic and acidic residues" evidence="10">
    <location>
        <begin position="322"/>
        <end position="346"/>
    </location>
</feature>
<keyword evidence="5" id="KW-0997">Cell inner membrane</keyword>
<dbReference type="Pfam" id="PF21687">
    <property type="entry name" value="T2SSK_1st"/>
    <property type="match status" value="1"/>
</dbReference>
<organism evidence="13 14">
    <name type="scientific">Thioploca ingrica</name>
    <dbReference type="NCBI Taxonomy" id="40754"/>
    <lineage>
        <taxon>Bacteria</taxon>
        <taxon>Pseudomonadati</taxon>
        <taxon>Pseudomonadota</taxon>
        <taxon>Gammaproteobacteria</taxon>
        <taxon>Thiotrichales</taxon>
        <taxon>Thiotrichaceae</taxon>
        <taxon>Thioploca</taxon>
    </lineage>
</organism>
<evidence type="ECO:0000256" key="7">
    <source>
        <dbReference type="ARBA" id="ARBA00022927"/>
    </source>
</evidence>
<dbReference type="SUPFAM" id="SSF47781">
    <property type="entry name" value="RuvA domain 2-like"/>
    <property type="match status" value="1"/>
</dbReference>
<keyword evidence="6 11" id="KW-0812">Transmembrane</keyword>
<dbReference type="GO" id="GO:0005886">
    <property type="term" value="C:plasma membrane"/>
    <property type="evidence" value="ECO:0007669"/>
    <property type="project" value="UniProtKB-SubCell"/>
</dbReference>
<evidence type="ECO:0000256" key="8">
    <source>
        <dbReference type="ARBA" id="ARBA00022989"/>
    </source>
</evidence>
<evidence type="ECO:0000256" key="5">
    <source>
        <dbReference type="ARBA" id="ARBA00022519"/>
    </source>
</evidence>
<dbReference type="HOGENOM" id="CLU_650417_0_0_6"/>
<gene>
    <name evidence="13" type="ORF">THII_1272</name>
</gene>
<evidence type="ECO:0000256" key="2">
    <source>
        <dbReference type="ARBA" id="ARBA00007246"/>
    </source>
</evidence>
<evidence type="ECO:0000313" key="14">
    <source>
        <dbReference type="Proteomes" id="UP000031623"/>
    </source>
</evidence>
<evidence type="ECO:0000256" key="11">
    <source>
        <dbReference type="SAM" id="Phobius"/>
    </source>
</evidence>
<dbReference type="Proteomes" id="UP000031623">
    <property type="component" value="Chromosome"/>
</dbReference>
<keyword evidence="4" id="KW-1003">Cell membrane</keyword>
<feature type="transmembrane region" description="Helical" evidence="11">
    <location>
        <begin position="27"/>
        <end position="48"/>
    </location>
</feature>
<dbReference type="OrthoDB" id="9181871at2"/>
<evidence type="ECO:0000259" key="12">
    <source>
        <dbReference type="Pfam" id="PF21687"/>
    </source>
</evidence>
<keyword evidence="7" id="KW-0653">Protein transport</keyword>
<evidence type="ECO:0000256" key="3">
    <source>
        <dbReference type="ARBA" id="ARBA00022448"/>
    </source>
</evidence>
<feature type="compositionally biased region" description="Low complexity" evidence="10">
    <location>
        <begin position="347"/>
        <end position="364"/>
    </location>
</feature>
<evidence type="ECO:0000256" key="10">
    <source>
        <dbReference type="SAM" id="MobiDB-lite"/>
    </source>
</evidence>
<evidence type="ECO:0000256" key="4">
    <source>
        <dbReference type="ARBA" id="ARBA00022475"/>
    </source>
</evidence>